<protein>
    <submittedName>
        <fullName evidence="2">Maleylpyruvate isomerase family mycothiol-dependent enzyme</fullName>
    </submittedName>
</protein>
<dbReference type="InterPro" id="IPR024344">
    <property type="entry name" value="MDMPI_metal-binding"/>
</dbReference>
<dbReference type="Gene3D" id="1.20.120.450">
    <property type="entry name" value="dinb family like domain"/>
    <property type="match status" value="1"/>
</dbReference>
<evidence type="ECO:0000313" key="3">
    <source>
        <dbReference type="Proteomes" id="UP000829647"/>
    </source>
</evidence>
<dbReference type="InterPro" id="IPR034660">
    <property type="entry name" value="DinB/YfiT-like"/>
</dbReference>
<keyword evidence="3" id="KW-1185">Reference proteome</keyword>
<evidence type="ECO:0000259" key="1">
    <source>
        <dbReference type="Pfam" id="PF11716"/>
    </source>
</evidence>
<dbReference type="NCBIfam" id="TIGR03083">
    <property type="entry name" value="maleylpyruvate isomerase family mycothiol-dependent enzyme"/>
    <property type="match status" value="1"/>
</dbReference>
<dbReference type="Proteomes" id="UP000829647">
    <property type="component" value="Chromosome"/>
</dbReference>
<proteinExistence type="predicted"/>
<dbReference type="EMBL" id="CP095848">
    <property type="protein sequence ID" value="UPL50906.1"/>
    <property type="molecule type" value="Genomic_DNA"/>
</dbReference>
<organism evidence="2 3">
    <name type="scientific">Hymenobacter sublimis</name>
    <dbReference type="NCBI Taxonomy" id="2933777"/>
    <lineage>
        <taxon>Bacteria</taxon>
        <taxon>Pseudomonadati</taxon>
        <taxon>Bacteroidota</taxon>
        <taxon>Cytophagia</taxon>
        <taxon>Cytophagales</taxon>
        <taxon>Hymenobacteraceae</taxon>
        <taxon>Hymenobacter</taxon>
    </lineage>
</organism>
<dbReference type="Pfam" id="PF11716">
    <property type="entry name" value="MDMPI_N"/>
    <property type="match status" value="1"/>
</dbReference>
<dbReference type="InterPro" id="IPR017517">
    <property type="entry name" value="Maleyloyr_isom"/>
</dbReference>
<name>A0ABY4JGL6_9BACT</name>
<reference evidence="2 3" key="1">
    <citation type="submission" date="2022-04" db="EMBL/GenBank/DDBJ databases">
        <title>Hymenobacter sp. isolated from the air.</title>
        <authorList>
            <person name="Won M."/>
            <person name="Lee C.-M."/>
            <person name="Woen H.-Y."/>
            <person name="Kwon S.-W."/>
        </authorList>
    </citation>
    <scope>NUCLEOTIDE SEQUENCE [LARGE SCALE GENOMIC DNA]</scope>
    <source>
        <strain evidence="3">5516 S-25</strain>
    </source>
</reference>
<dbReference type="SUPFAM" id="SSF109854">
    <property type="entry name" value="DinB/YfiT-like putative metalloenzymes"/>
    <property type="match status" value="1"/>
</dbReference>
<keyword evidence="2" id="KW-0413">Isomerase</keyword>
<dbReference type="GO" id="GO:0016853">
    <property type="term" value="F:isomerase activity"/>
    <property type="evidence" value="ECO:0007669"/>
    <property type="project" value="UniProtKB-KW"/>
</dbReference>
<evidence type="ECO:0000313" key="2">
    <source>
        <dbReference type="EMBL" id="UPL50906.1"/>
    </source>
</evidence>
<dbReference type="RefSeq" id="WP_247976841.1">
    <property type="nucleotide sequence ID" value="NZ_CP095848.1"/>
</dbReference>
<gene>
    <name evidence="2" type="ORF">MWH26_08370</name>
</gene>
<sequence>MTPVSIPDTLPLFPELDRRLVEVLRSLAPADWEKPTLAPAWTVRDVALHLLDGSLRSLSMLRDGHFAGPGPASGEYADVVCYLNGLNTSWVSAGQRLSPAVLTWLLELVGPAYNDFLASLDPAAPATFAVAWAGEAQSTNQFHVAREYTEKWHHQQQIRQAVGQEAPLFSPELYRPFLATCLQALPYHYRAVVAPEGTAVRFRVTGEGGDTWFLLRAKGGWVLGQNYEGGPVAAAVELPGQVAWRLFTNSLPPNEAATCLRFQGPTHLTAPVYSLLTVMA</sequence>
<accession>A0ABY4JGL6</accession>
<feature type="domain" description="Mycothiol-dependent maleylpyruvate isomerase metal-binding" evidence="1">
    <location>
        <begin position="15"/>
        <end position="158"/>
    </location>
</feature>